<dbReference type="GO" id="GO:0005886">
    <property type="term" value="C:plasma membrane"/>
    <property type="evidence" value="ECO:0007669"/>
    <property type="project" value="UniProtKB-SubCell"/>
</dbReference>
<name>A0A916J9R0_9BACT</name>
<dbReference type="AlphaFoldDB" id="A0A916J9R0"/>
<keyword evidence="4 6" id="KW-1133">Transmembrane helix</keyword>
<feature type="transmembrane region" description="Helical" evidence="6">
    <location>
        <begin position="90"/>
        <end position="109"/>
    </location>
</feature>
<evidence type="ECO:0000256" key="4">
    <source>
        <dbReference type="ARBA" id="ARBA00022989"/>
    </source>
</evidence>
<dbReference type="Pfam" id="PF01943">
    <property type="entry name" value="Polysacc_synt"/>
    <property type="match status" value="1"/>
</dbReference>
<evidence type="ECO:0000256" key="1">
    <source>
        <dbReference type="ARBA" id="ARBA00004651"/>
    </source>
</evidence>
<keyword evidence="5 6" id="KW-0472">Membrane</keyword>
<evidence type="ECO:0000256" key="5">
    <source>
        <dbReference type="ARBA" id="ARBA00023136"/>
    </source>
</evidence>
<comment type="caution">
    <text evidence="7">The sequence shown here is derived from an EMBL/GenBank/DDBJ whole genome shotgun (WGS) entry which is preliminary data.</text>
</comment>
<feature type="transmembrane region" description="Helical" evidence="6">
    <location>
        <begin position="222"/>
        <end position="243"/>
    </location>
</feature>
<dbReference type="InterPro" id="IPR050833">
    <property type="entry name" value="Poly_Biosynth_Transport"/>
</dbReference>
<keyword evidence="8" id="KW-1185">Reference proteome</keyword>
<dbReference type="CDD" id="cd13128">
    <property type="entry name" value="MATE_Wzx_like"/>
    <property type="match status" value="1"/>
</dbReference>
<dbReference type="InterPro" id="IPR002797">
    <property type="entry name" value="Polysacc_synth"/>
</dbReference>
<feature type="transmembrane region" description="Helical" evidence="6">
    <location>
        <begin position="388"/>
        <end position="410"/>
    </location>
</feature>
<feature type="transmembrane region" description="Helical" evidence="6">
    <location>
        <begin position="329"/>
        <end position="356"/>
    </location>
</feature>
<evidence type="ECO:0000313" key="7">
    <source>
        <dbReference type="EMBL" id="CAG4995355.1"/>
    </source>
</evidence>
<keyword evidence="3 6" id="KW-0812">Transmembrane</keyword>
<feature type="transmembrane region" description="Helical" evidence="6">
    <location>
        <begin position="299"/>
        <end position="323"/>
    </location>
</feature>
<reference evidence="7" key="1">
    <citation type="submission" date="2021-04" db="EMBL/GenBank/DDBJ databases">
        <authorList>
            <person name="Rodrigo-Torres L."/>
            <person name="Arahal R. D."/>
            <person name="Lucena T."/>
        </authorList>
    </citation>
    <scope>NUCLEOTIDE SEQUENCE</scope>
    <source>
        <strain evidence="7">CECT 9275</strain>
    </source>
</reference>
<feature type="transmembrane region" description="Helical" evidence="6">
    <location>
        <begin position="258"/>
        <end position="278"/>
    </location>
</feature>
<dbReference type="Proteomes" id="UP000680038">
    <property type="component" value="Unassembled WGS sequence"/>
</dbReference>
<evidence type="ECO:0000256" key="3">
    <source>
        <dbReference type="ARBA" id="ARBA00022692"/>
    </source>
</evidence>
<evidence type="ECO:0000313" key="8">
    <source>
        <dbReference type="Proteomes" id="UP000680038"/>
    </source>
</evidence>
<dbReference type="RefSeq" id="WP_215238246.1">
    <property type="nucleotide sequence ID" value="NZ_CAJRAF010000001.1"/>
</dbReference>
<feature type="transmembrane region" description="Helical" evidence="6">
    <location>
        <begin position="121"/>
        <end position="140"/>
    </location>
</feature>
<accession>A0A916J9R0</accession>
<dbReference type="PANTHER" id="PTHR30250">
    <property type="entry name" value="PST FAMILY PREDICTED COLANIC ACID TRANSPORTER"/>
    <property type="match status" value="1"/>
</dbReference>
<evidence type="ECO:0000256" key="6">
    <source>
        <dbReference type="SAM" id="Phobius"/>
    </source>
</evidence>
<protein>
    <submittedName>
        <fullName evidence="7">O-antigen transporter</fullName>
    </submittedName>
</protein>
<feature type="transmembrane region" description="Helical" evidence="6">
    <location>
        <begin position="363"/>
        <end position="382"/>
    </location>
</feature>
<gene>
    <name evidence="7" type="primary">rfbX</name>
    <name evidence="7" type="ORF">DYBT9275_01616</name>
</gene>
<dbReference type="EMBL" id="CAJRAF010000001">
    <property type="protein sequence ID" value="CAG4995355.1"/>
    <property type="molecule type" value="Genomic_DNA"/>
</dbReference>
<feature type="transmembrane region" description="Helical" evidence="6">
    <location>
        <begin position="174"/>
        <end position="197"/>
    </location>
</feature>
<feature type="transmembrane region" description="Helical" evidence="6">
    <location>
        <begin position="46"/>
        <end position="69"/>
    </location>
</feature>
<sequence>MTDIKEKKNVIKNVSSLFVVQIANYVFPMISIPMVVRIIGPDKFGVINFASAYIAYFVLLIGYGFDLTATRKVAGDPSNADNRNKTFSEVFYSRCILTGISVVLFMISLATLPQLKEEKMVAIFTFITCFATLFTQNWLFQAMQDLQKVAFLNLLSKILFTVAIFILIDQKDDYIWQPLSISIAQLLIAIVSFIWSIKKYNLKFQKTSFKSCLDLLWSEKTFFLSLVTINLYTITNVVVLGIFQNPTQVGFYTAAQKLIGIIQALISIPLAQALFPYISKAFAENYQKGINIAQQLLPIVLYFTAFCTVGILLFSPLALRILYGSEFDNSVIVCQILAFIPMVVGLGTILGIHLMLNLKLDKLFLRITFTGAIVSIFINIFLVSRFGYVGTAFTWLLTELINLSTLYVTLKNRGIEAINLAYFRPSYIINNVKSLRAHH</sequence>
<keyword evidence="2" id="KW-1003">Cell membrane</keyword>
<organism evidence="7 8">
    <name type="scientific">Dyadobacter helix</name>
    <dbReference type="NCBI Taxonomy" id="2822344"/>
    <lineage>
        <taxon>Bacteria</taxon>
        <taxon>Pseudomonadati</taxon>
        <taxon>Bacteroidota</taxon>
        <taxon>Cytophagia</taxon>
        <taxon>Cytophagales</taxon>
        <taxon>Spirosomataceae</taxon>
        <taxon>Dyadobacter</taxon>
    </lineage>
</organism>
<comment type="subcellular location">
    <subcellularLocation>
        <location evidence="1">Cell membrane</location>
        <topology evidence="1">Multi-pass membrane protein</topology>
    </subcellularLocation>
</comment>
<evidence type="ECO:0000256" key="2">
    <source>
        <dbReference type="ARBA" id="ARBA00022475"/>
    </source>
</evidence>
<feature type="transmembrane region" description="Helical" evidence="6">
    <location>
        <begin position="149"/>
        <end position="168"/>
    </location>
</feature>
<feature type="transmembrane region" description="Helical" evidence="6">
    <location>
        <begin position="17"/>
        <end position="40"/>
    </location>
</feature>
<dbReference type="PANTHER" id="PTHR30250:SF11">
    <property type="entry name" value="O-ANTIGEN TRANSPORTER-RELATED"/>
    <property type="match status" value="1"/>
</dbReference>
<proteinExistence type="predicted"/>